<comment type="caution">
    <text evidence="1">The sequence shown here is derived from an EMBL/GenBank/DDBJ whole genome shotgun (WGS) entry which is preliminary data.</text>
</comment>
<protein>
    <submittedName>
        <fullName evidence="1">Uncharacterized protein</fullName>
    </submittedName>
</protein>
<organism evidence="1 2">
    <name type="scientific">Reticulomyxa filosa</name>
    <dbReference type="NCBI Taxonomy" id="46433"/>
    <lineage>
        <taxon>Eukaryota</taxon>
        <taxon>Sar</taxon>
        <taxon>Rhizaria</taxon>
        <taxon>Retaria</taxon>
        <taxon>Foraminifera</taxon>
        <taxon>Monothalamids</taxon>
        <taxon>Reticulomyxidae</taxon>
        <taxon>Reticulomyxa</taxon>
    </lineage>
</organism>
<dbReference type="EMBL" id="ASPP01028654">
    <property type="protein sequence ID" value="ETO05000.1"/>
    <property type="molecule type" value="Genomic_DNA"/>
</dbReference>
<gene>
    <name evidence="1" type="ORF">RFI_32396</name>
</gene>
<dbReference type="AlphaFoldDB" id="X6LWA6"/>
<evidence type="ECO:0000313" key="1">
    <source>
        <dbReference type="EMBL" id="ETO05000.1"/>
    </source>
</evidence>
<accession>X6LWA6</accession>
<dbReference type="Proteomes" id="UP000023152">
    <property type="component" value="Unassembled WGS sequence"/>
</dbReference>
<sequence>MIELEEKISKISGYNNELLVMKAVYVNLYRVFGHEIRLECVVREREVRGGRYFNKGNGVVLAKSNEIMVCLVKDLIDKYHKELDGTGKDNRIGMGTHASYYNNMNGKQLGMKITELK</sequence>
<keyword evidence="2" id="KW-1185">Reference proteome</keyword>
<name>X6LWA6_RETFI</name>
<evidence type="ECO:0000313" key="2">
    <source>
        <dbReference type="Proteomes" id="UP000023152"/>
    </source>
</evidence>
<proteinExistence type="predicted"/>
<reference evidence="1 2" key="1">
    <citation type="journal article" date="2013" name="Curr. Biol.">
        <title>The Genome of the Foraminiferan Reticulomyxa filosa.</title>
        <authorList>
            <person name="Glockner G."/>
            <person name="Hulsmann N."/>
            <person name="Schleicher M."/>
            <person name="Noegel A.A."/>
            <person name="Eichinger L."/>
            <person name="Gallinger C."/>
            <person name="Pawlowski J."/>
            <person name="Sierra R."/>
            <person name="Euteneuer U."/>
            <person name="Pillet L."/>
            <person name="Moustafa A."/>
            <person name="Platzer M."/>
            <person name="Groth M."/>
            <person name="Szafranski K."/>
            <person name="Schliwa M."/>
        </authorList>
    </citation>
    <scope>NUCLEOTIDE SEQUENCE [LARGE SCALE GENOMIC DNA]</scope>
</reference>